<dbReference type="InterPro" id="IPR050072">
    <property type="entry name" value="Peptidase_M20A"/>
</dbReference>
<dbReference type="Proteomes" id="UP000767854">
    <property type="component" value="Unassembled WGS sequence"/>
</dbReference>
<gene>
    <name evidence="1" type="ORF">JOC49_001257</name>
</gene>
<dbReference type="RefSeq" id="WP_204663489.1">
    <property type="nucleotide sequence ID" value="NZ_JAFBDT010000007.1"/>
</dbReference>
<evidence type="ECO:0000313" key="2">
    <source>
        <dbReference type="Proteomes" id="UP000767854"/>
    </source>
</evidence>
<dbReference type="PANTHER" id="PTHR43808:SF27">
    <property type="entry name" value="PROTEIN ROCB"/>
    <property type="match status" value="1"/>
</dbReference>
<dbReference type="PANTHER" id="PTHR43808">
    <property type="entry name" value="ACETYLORNITHINE DEACETYLASE"/>
    <property type="match status" value="1"/>
</dbReference>
<dbReference type="InterPro" id="IPR012166">
    <property type="entry name" value="Uncharacterised_RocB"/>
</dbReference>
<evidence type="ECO:0000313" key="1">
    <source>
        <dbReference type="EMBL" id="MBM7561716.1"/>
    </source>
</evidence>
<reference evidence="1 2" key="1">
    <citation type="submission" date="2021-01" db="EMBL/GenBank/DDBJ databases">
        <title>Genomic Encyclopedia of Type Strains, Phase IV (KMG-IV): sequencing the most valuable type-strain genomes for metagenomic binning, comparative biology and taxonomic classification.</title>
        <authorList>
            <person name="Goeker M."/>
        </authorList>
    </citation>
    <scope>NUCLEOTIDE SEQUENCE [LARGE SCALE GENOMIC DNA]</scope>
    <source>
        <strain evidence="1 2">DSM 24436</strain>
    </source>
</reference>
<proteinExistence type="predicted"/>
<dbReference type="InterPro" id="IPR002933">
    <property type="entry name" value="Peptidase_M20"/>
</dbReference>
<comment type="caution">
    <text evidence="1">The sequence shown here is derived from an EMBL/GenBank/DDBJ whole genome shotgun (WGS) entry which is preliminary data.</text>
</comment>
<sequence length="541" mass="61720">MLNQEIYTLLLRLMATQSDTNTLRETYIAEQILNWLKEQSYFKEHPDFCGFKPLEEDPYNRGVVWAFVKGNSDKTIVMIHHHDAIDIEEYGKLKPYALRPDELKVQMLKRKWSASVEKDLESDDWIFGRGAADMKAGAAIQLALTAEMAQDKELNGNILLLSVPDEESLSKGMLASIPIMTDLQKKYNLDYRLTINSEPYFNQHPKKAIFYQGSVGKIMPVLYVKGVKSHIGDPFAGFNPSLVLADLQKKTELNVDLCDVYGSEATPPPVWVNLKDRKKAYDASIPEAATGYFNWLTFTRSPENILKKLVSLSKRTLRDTLIHFQDAYENYCNLTNESPDDISFNSTVLTFSELYEQALQKNSTNFIEAYEDFQATLQEMLIANEITLPESSTRLIEFLVDWVDLEGPAIVVALSGPYYPHVHNNFTSHKLNFDLETVINDLTYSKYGTLYESKNFFMGICDLSYATWSGNDSAIESIKANSPGWDTLYKIPFSHLKTLNMPVVNIGPWGKDLHKTTERVYKKDVLEIVPDILIKIIHTCF</sequence>
<organism evidence="1 2">
    <name type="scientific">Fusibacter tunisiensis</name>
    <dbReference type="NCBI Taxonomy" id="1008308"/>
    <lineage>
        <taxon>Bacteria</taxon>
        <taxon>Bacillati</taxon>
        <taxon>Bacillota</taxon>
        <taxon>Clostridia</taxon>
        <taxon>Eubacteriales</taxon>
        <taxon>Eubacteriales Family XII. Incertae Sedis</taxon>
        <taxon>Fusibacter</taxon>
    </lineage>
</organism>
<dbReference type="SUPFAM" id="SSF53187">
    <property type="entry name" value="Zn-dependent exopeptidases"/>
    <property type="match status" value="1"/>
</dbReference>
<dbReference type="Pfam" id="PF01546">
    <property type="entry name" value="Peptidase_M20"/>
    <property type="match status" value="1"/>
</dbReference>
<accession>A0ABS2MQP1</accession>
<protein>
    <submittedName>
        <fullName evidence="1">Arginine utilization protein RocB</fullName>
    </submittedName>
</protein>
<keyword evidence="2" id="KW-1185">Reference proteome</keyword>
<dbReference type="PIRSF" id="PIRSF010386">
    <property type="entry name" value="RocB"/>
    <property type="match status" value="1"/>
</dbReference>
<dbReference type="Gene3D" id="3.40.630.10">
    <property type="entry name" value="Zn peptidases"/>
    <property type="match status" value="1"/>
</dbReference>
<name>A0ABS2MQP1_9FIRM</name>
<dbReference type="EMBL" id="JAFBDT010000007">
    <property type="protein sequence ID" value="MBM7561716.1"/>
    <property type="molecule type" value="Genomic_DNA"/>
</dbReference>